<dbReference type="GeneID" id="100201062"/>
<gene>
    <name evidence="12" type="primary">LOC100201062</name>
</gene>
<comment type="similarity">
    <text evidence="1">Belongs to the helicase family. RecQ subfamily.</text>
</comment>
<dbReference type="SUPFAM" id="SSF57756">
    <property type="entry name" value="Retrovirus zinc finger-like domains"/>
    <property type="match status" value="1"/>
</dbReference>
<dbReference type="Gene3D" id="3.40.50.300">
    <property type="entry name" value="P-loop containing nucleotide triphosphate hydrolases"/>
    <property type="match status" value="2"/>
</dbReference>
<feature type="coiled-coil region" evidence="7">
    <location>
        <begin position="223"/>
        <end position="250"/>
    </location>
</feature>
<dbReference type="SMART" id="SM00487">
    <property type="entry name" value="DEXDc"/>
    <property type="match status" value="1"/>
</dbReference>
<protein>
    <recommendedName>
        <fullName evidence="5">DNA 3'-5' helicase</fullName>
        <ecNumber evidence="5">5.6.2.4</ecNumber>
    </recommendedName>
</protein>
<evidence type="ECO:0000259" key="10">
    <source>
        <dbReference type="PROSITE" id="PS51194"/>
    </source>
</evidence>
<feature type="domain" description="CCHC-type" evidence="8">
    <location>
        <begin position="330"/>
        <end position="344"/>
    </location>
</feature>
<evidence type="ECO:0000256" key="1">
    <source>
        <dbReference type="ARBA" id="ARBA00005446"/>
    </source>
</evidence>
<dbReference type="Pfam" id="PF00098">
    <property type="entry name" value="zf-CCHC"/>
    <property type="match status" value="1"/>
</dbReference>
<dbReference type="CDD" id="cd18018">
    <property type="entry name" value="DEXHc_RecQ4-like"/>
    <property type="match status" value="1"/>
</dbReference>
<dbReference type="PROSITE" id="PS51194">
    <property type="entry name" value="HELICASE_CTER"/>
    <property type="match status" value="1"/>
</dbReference>
<evidence type="ECO:0000313" key="11">
    <source>
        <dbReference type="Proteomes" id="UP001652625"/>
    </source>
</evidence>
<dbReference type="InterPro" id="IPR014001">
    <property type="entry name" value="Helicase_ATP-bd"/>
</dbReference>
<keyword evidence="11" id="KW-1185">Reference proteome</keyword>
<dbReference type="SMART" id="SM00343">
    <property type="entry name" value="ZnF_C2HC"/>
    <property type="match status" value="1"/>
</dbReference>
<evidence type="ECO:0000256" key="6">
    <source>
        <dbReference type="PROSITE-ProRule" id="PRU00047"/>
    </source>
</evidence>
<evidence type="ECO:0000256" key="7">
    <source>
        <dbReference type="SAM" id="Coils"/>
    </source>
</evidence>
<dbReference type="PROSITE" id="PS50158">
    <property type="entry name" value="ZF_CCHC"/>
    <property type="match status" value="1"/>
</dbReference>
<keyword evidence="2" id="KW-0547">Nucleotide-binding</keyword>
<sequence length="1241" mass="141681">MAFEIENKINIPGESLNRKSISALRKRQSLFTNYSKLSVDWLSNSNNLANKNDEIHMCNDETGIKCARNPSANTQNNILKCKDISPSGNNLFTGSFDQSDIFVETSFKSTFDQSLLHSNDSISTMSPKKTDSNSDCLLGLKTVELIRTNESDRKDTLRSKKISINSQVCDRNISNEFCDRSNFKSQKNDTTGEVYDKNEYNEKVEERKQTKDSELLSNIDKNKKLKEEVKQNFNQNLNAFEKKVKRKRTETDADEENVDPKSKKIKIKKVNAKRLVSDNFVKIDIKKKTYVRAGKKLTGAQYKRKQWKKKTSFEQPSKKGWQVIGNKKTCFKCGGEGHWAKFCRGLKKVDPFSKLDAEKQDFENLEDNKQSCFTFMENNIENEVNNTRKKFSMEDIMNIEPIWPREPYVDEPCTTINECLIPSVDGKPSLEAYDYVKNELKVFGFESFRVGQHEAIARIVSGLSTLVILSTGSGKSLCYQLPAFLYYKQKKYLTIVVSPLVALMQDQVASLPPFLPGACLNSSMTKLQQKRVIEKVKNGKIAVLLISPETLVSGGFGSGILPSKSSLPPIAFACIDEAHCLSEWSHNFRPSYLKVCKVLRERYNISNLLGITATASHATAISVMQHLDIPLEGSIIRDPHPIPPNLHITASRDCNRDEALTELLQMKPFLSCASIIIYVTRRTDADRLASMLRTNLPAKHTDENAQNQKDATILKGKRKNAKKPFWWNIESYHAGLKPSQRRQVQINFMSGELRIVVATVAFGMGLDKSDVRAVIHYNMPSSFENYVQEIGRAGRDGKPSYVHVFLDDEGNDLYELRRHIYGNTVDRSTIQKFVDIAFPPCKCEELCAKHEILNSNNQENMEKMSVDEINEMFSAEFCSQMINDCSLIEDVQVNKCCYEENVEDEVNTNVCNETRLKSDIKNKICSGHRVTFNIDSTVQALDMPEVNIATLMAYLELHPKQWLKVLNPLRDWCSVKCYGGPEQFQLLAKRFAPIALAIKSLPKDQLRNINELRSIDFSFAEIADQMCWDVLTVSREVRYLQWNMSFALDAPLNTTGNSGVIVECDQLSFHILTASGLSNDDKDEICDYLHKSTTRQEEQRVLQLDALYNLFRDLSEENYYELKSDIRVDSKARSSISDYFLCSAEQQLAILKEMCTCDLKVKTSDRRWNAISNDINSLLCAYPDQNFTGRAIARIFQGIDSPCYPAWSIGSDKRFWRQYLDVDFNELRNFCGLELVKYRRR</sequence>
<keyword evidence="7" id="KW-0175">Coiled coil</keyword>
<evidence type="ECO:0000256" key="2">
    <source>
        <dbReference type="ARBA" id="ARBA00022741"/>
    </source>
</evidence>
<evidence type="ECO:0000313" key="12">
    <source>
        <dbReference type="RefSeq" id="XP_065675286.1"/>
    </source>
</evidence>
<feature type="domain" description="Helicase C-terminal" evidence="10">
    <location>
        <begin position="665"/>
        <end position="841"/>
    </location>
</feature>
<keyword evidence="6" id="KW-0862">Zinc</keyword>
<keyword evidence="6" id="KW-0863">Zinc-finger</keyword>
<dbReference type="SMART" id="SM00490">
    <property type="entry name" value="HELICc"/>
    <property type="match status" value="1"/>
</dbReference>
<evidence type="ECO:0000256" key="4">
    <source>
        <dbReference type="ARBA" id="ARBA00034617"/>
    </source>
</evidence>
<dbReference type="Pfam" id="PF00271">
    <property type="entry name" value="Helicase_C"/>
    <property type="match status" value="1"/>
</dbReference>
<keyword evidence="6" id="KW-0479">Metal-binding</keyword>
<comment type="catalytic activity">
    <reaction evidence="4">
        <text>Couples ATP hydrolysis with the unwinding of duplex DNA by translocating in the 3'-5' direction.</text>
        <dbReference type="EC" id="5.6.2.4"/>
    </reaction>
</comment>
<keyword evidence="12" id="KW-0347">Helicase</keyword>
<dbReference type="InterPro" id="IPR027417">
    <property type="entry name" value="P-loop_NTPase"/>
</dbReference>
<evidence type="ECO:0000256" key="5">
    <source>
        <dbReference type="ARBA" id="ARBA00034808"/>
    </source>
</evidence>
<evidence type="ECO:0000256" key="3">
    <source>
        <dbReference type="ARBA" id="ARBA00022840"/>
    </source>
</evidence>
<dbReference type="EC" id="5.6.2.4" evidence="5"/>
<keyword evidence="12" id="KW-0378">Hydrolase</keyword>
<dbReference type="InterPro" id="IPR001878">
    <property type="entry name" value="Znf_CCHC"/>
</dbReference>
<dbReference type="InterPro" id="IPR011545">
    <property type="entry name" value="DEAD/DEAH_box_helicase_dom"/>
</dbReference>
<evidence type="ECO:0000259" key="8">
    <source>
        <dbReference type="PROSITE" id="PS50158"/>
    </source>
</evidence>
<dbReference type="InterPro" id="IPR001650">
    <property type="entry name" value="Helicase_C-like"/>
</dbReference>
<dbReference type="GO" id="GO:0004386">
    <property type="term" value="F:helicase activity"/>
    <property type="evidence" value="ECO:0007669"/>
    <property type="project" value="UniProtKB-KW"/>
</dbReference>
<dbReference type="SUPFAM" id="SSF52540">
    <property type="entry name" value="P-loop containing nucleoside triphosphate hydrolases"/>
    <property type="match status" value="1"/>
</dbReference>
<name>A0ABM4DL71_HYDVU</name>
<dbReference type="PANTHER" id="PTHR13710:SF108">
    <property type="entry name" value="ATP-DEPENDENT DNA HELICASE Q4"/>
    <property type="match status" value="1"/>
</dbReference>
<organism evidence="11 12">
    <name type="scientific">Hydra vulgaris</name>
    <name type="common">Hydra</name>
    <name type="synonym">Hydra attenuata</name>
    <dbReference type="NCBI Taxonomy" id="6087"/>
    <lineage>
        <taxon>Eukaryota</taxon>
        <taxon>Metazoa</taxon>
        <taxon>Cnidaria</taxon>
        <taxon>Hydrozoa</taxon>
        <taxon>Hydroidolina</taxon>
        <taxon>Anthoathecata</taxon>
        <taxon>Aplanulata</taxon>
        <taxon>Hydridae</taxon>
        <taxon>Hydra</taxon>
    </lineage>
</organism>
<accession>A0ABM4DL71</accession>
<dbReference type="Pfam" id="PF00270">
    <property type="entry name" value="DEAD"/>
    <property type="match status" value="1"/>
</dbReference>
<dbReference type="RefSeq" id="XP_065675286.1">
    <property type="nucleotide sequence ID" value="XM_065819214.1"/>
</dbReference>
<dbReference type="InterPro" id="IPR036875">
    <property type="entry name" value="Znf_CCHC_sf"/>
</dbReference>
<dbReference type="Proteomes" id="UP001652625">
    <property type="component" value="Chromosome 15"/>
</dbReference>
<proteinExistence type="inferred from homology"/>
<keyword evidence="3" id="KW-0067">ATP-binding</keyword>
<evidence type="ECO:0000259" key="9">
    <source>
        <dbReference type="PROSITE" id="PS51192"/>
    </source>
</evidence>
<dbReference type="Gene3D" id="4.10.60.10">
    <property type="entry name" value="Zinc finger, CCHC-type"/>
    <property type="match status" value="1"/>
</dbReference>
<dbReference type="PANTHER" id="PTHR13710">
    <property type="entry name" value="DNA HELICASE RECQ FAMILY MEMBER"/>
    <property type="match status" value="1"/>
</dbReference>
<reference evidence="12" key="1">
    <citation type="submission" date="2025-08" db="UniProtKB">
        <authorList>
            <consortium name="RefSeq"/>
        </authorList>
    </citation>
    <scope>IDENTIFICATION</scope>
</reference>
<feature type="domain" description="Helicase ATP-binding" evidence="9">
    <location>
        <begin position="456"/>
        <end position="633"/>
    </location>
</feature>
<dbReference type="PROSITE" id="PS51192">
    <property type="entry name" value="HELICASE_ATP_BIND_1"/>
    <property type="match status" value="1"/>
</dbReference>